<dbReference type="Proteomes" id="UP000018727">
    <property type="component" value="Unassembled WGS sequence"/>
</dbReference>
<proteinExistence type="predicted"/>
<evidence type="ECO:0000313" key="3">
    <source>
        <dbReference type="Proteomes" id="UP000018727"/>
    </source>
</evidence>
<keyword evidence="1" id="KW-0472">Membrane</keyword>
<evidence type="ECO:0000256" key="1">
    <source>
        <dbReference type="SAM" id="Phobius"/>
    </source>
</evidence>
<keyword evidence="1" id="KW-1133">Transmembrane helix</keyword>
<dbReference type="HOGENOM" id="CLU_3404831_0_0_10"/>
<keyword evidence="1" id="KW-0812">Transmembrane</keyword>
<organism evidence="2 3">
    <name type="scientific">Prevotella nigrescens CC14M</name>
    <dbReference type="NCBI Taxonomy" id="1073366"/>
    <lineage>
        <taxon>Bacteria</taxon>
        <taxon>Pseudomonadati</taxon>
        <taxon>Bacteroidota</taxon>
        <taxon>Bacteroidia</taxon>
        <taxon>Bacteroidales</taxon>
        <taxon>Prevotellaceae</taxon>
        <taxon>Prevotella</taxon>
    </lineage>
</organism>
<dbReference type="EMBL" id="AZJH01000028">
    <property type="protein sequence ID" value="ETD28145.1"/>
    <property type="molecule type" value="Genomic_DNA"/>
</dbReference>
<feature type="transmembrane region" description="Helical" evidence="1">
    <location>
        <begin position="7"/>
        <end position="29"/>
    </location>
</feature>
<keyword evidence="3" id="KW-1185">Reference proteome</keyword>
<sequence length="30" mass="3611">MQRKFTFLAYGVIHIIYNLNIFPISYSYVV</sequence>
<reference evidence="2 3" key="1">
    <citation type="submission" date="2013-10" db="EMBL/GenBank/DDBJ databases">
        <title>The Genome Sequence of Prevotella nigrescens CC14M.</title>
        <authorList>
            <consortium name="The Broad Institute Genomics Platform"/>
            <person name="Earl A."/>
            <person name="Allen-Vercoe E."/>
            <person name="Daigneault M."/>
            <person name="Young S.K."/>
            <person name="Zeng Q."/>
            <person name="Gargeya S."/>
            <person name="Fitzgerald M."/>
            <person name="Abouelleil A."/>
            <person name="Alvarado L."/>
            <person name="Chapman S.B."/>
            <person name="Gainer-Dewar J."/>
            <person name="Goldberg J."/>
            <person name="Griggs A."/>
            <person name="Gujja S."/>
            <person name="Hansen M."/>
            <person name="Howarth C."/>
            <person name="Imamovic A."/>
            <person name="Ireland A."/>
            <person name="Larimer J."/>
            <person name="McCowan C."/>
            <person name="Murphy C."/>
            <person name="Pearson M."/>
            <person name="Poon T.W."/>
            <person name="Priest M."/>
            <person name="Roberts A."/>
            <person name="Saif S."/>
            <person name="Shea T."/>
            <person name="Sykes S."/>
            <person name="Wortman J."/>
            <person name="Nusbaum C."/>
            <person name="Birren B."/>
        </authorList>
    </citation>
    <scope>NUCLEOTIDE SEQUENCE [LARGE SCALE GENOMIC DNA]</scope>
    <source>
        <strain evidence="2 3">CC14M</strain>
    </source>
</reference>
<protein>
    <submittedName>
        <fullName evidence="2">Uncharacterized protein</fullName>
    </submittedName>
</protein>
<dbReference type="AlphaFoldDB" id="V8CM92"/>
<evidence type="ECO:0000313" key="2">
    <source>
        <dbReference type="EMBL" id="ETD28145.1"/>
    </source>
</evidence>
<comment type="caution">
    <text evidence="2">The sequence shown here is derived from an EMBL/GenBank/DDBJ whole genome shotgun (WGS) entry which is preliminary data.</text>
</comment>
<name>V8CM92_9BACT</name>
<gene>
    <name evidence="2" type="ORF">HMPREF1173_01853</name>
</gene>
<accession>V8CM92</accession>